<dbReference type="AlphaFoldDB" id="A0A0F9EX15"/>
<name>A0A0F9EX15_9ZZZZ</name>
<dbReference type="InterPro" id="IPR000917">
    <property type="entry name" value="Sulfatase_N"/>
</dbReference>
<dbReference type="GO" id="GO:0004065">
    <property type="term" value="F:arylsulfatase activity"/>
    <property type="evidence" value="ECO:0007669"/>
    <property type="project" value="TreeGrafter"/>
</dbReference>
<sequence>MKAFILFIVLVSFISCSTEEMNSPNIVIILADDMGYGDVQSFNSESEIPTPNLNKLSEEGIMFMDAHTPSSICTPTRYGLLTGRYCWRTSLKRGVLRGYSSPLIEEDRITNVCVRCLSDLINENINQLVKIDPND</sequence>
<dbReference type="EMBL" id="LAZR01023391">
    <property type="protein sequence ID" value="KKL78648.1"/>
    <property type="molecule type" value="Genomic_DNA"/>
</dbReference>
<evidence type="ECO:0000259" key="5">
    <source>
        <dbReference type="Pfam" id="PF00884"/>
    </source>
</evidence>
<evidence type="ECO:0000256" key="2">
    <source>
        <dbReference type="ARBA" id="ARBA00022723"/>
    </source>
</evidence>
<accession>A0A0F9EX15</accession>
<dbReference type="InterPro" id="IPR024607">
    <property type="entry name" value="Sulfatase_CS"/>
</dbReference>
<gene>
    <name evidence="6" type="ORF">LCGC14_2022770</name>
</gene>
<keyword evidence="4" id="KW-0106">Calcium</keyword>
<feature type="domain" description="Sulfatase N-terminal" evidence="5">
    <location>
        <begin position="24"/>
        <end position="85"/>
    </location>
</feature>
<dbReference type="PANTHER" id="PTHR42693">
    <property type="entry name" value="ARYLSULFATASE FAMILY MEMBER"/>
    <property type="match status" value="1"/>
</dbReference>
<dbReference type="Pfam" id="PF00884">
    <property type="entry name" value="Sulfatase"/>
    <property type="match status" value="1"/>
</dbReference>
<dbReference type="InterPro" id="IPR017850">
    <property type="entry name" value="Alkaline_phosphatase_core_sf"/>
</dbReference>
<organism evidence="6">
    <name type="scientific">marine sediment metagenome</name>
    <dbReference type="NCBI Taxonomy" id="412755"/>
    <lineage>
        <taxon>unclassified sequences</taxon>
        <taxon>metagenomes</taxon>
        <taxon>ecological metagenomes</taxon>
    </lineage>
</organism>
<dbReference type="InterPro" id="IPR050738">
    <property type="entry name" value="Sulfatase"/>
</dbReference>
<evidence type="ECO:0000256" key="4">
    <source>
        <dbReference type="ARBA" id="ARBA00022837"/>
    </source>
</evidence>
<evidence type="ECO:0000313" key="6">
    <source>
        <dbReference type="EMBL" id="KKL78648.1"/>
    </source>
</evidence>
<dbReference type="GO" id="GO:0046872">
    <property type="term" value="F:metal ion binding"/>
    <property type="evidence" value="ECO:0007669"/>
    <property type="project" value="UniProtKB-KW"/>
</dbReference>
<reference evidence="6" key="1">
    <citation type="journal article" date="2015" name="Nature">
        <title>Complex archaea that bridge the gap between prokaryotes and eukaryotes.</title>
        <authorList>
            <person name="Spang A."/>
            <person name="Saw J.H."/>
            <person name="Jorgensen S.L."/>
            <person name="Zaremba-Niedzwiedzka K."/>
            <person name="Martijn J."/>
            <person name="Lind A.E."/>
            <person name="van Eijk R."/>
            <person name="Schleper C."/>
            <person name="Guy L."/>
            <person name="Ettema T.J."/>
        </authorList>
    </citation>
    <scope>NUCLEOTIDE SEQUENCE</scope>
</reference>
<dbReference type="Gene3D" id="3.40.720.10">
    <property type="entry name" value="Alkaline Phosphatase, subunit A"/>
    <property type="match status" value="1"/>
</dbReference>
<comment type="caution">
    <text evidence="6">The sequence shown here is derived from an EMBL/GenBank/DDBJ whole genome shotgun (WGS) entry which is preliminary data.</text>
</comment>
<proteinExistence type="inferred from homology"/>
<keyword evidence="3" id="KW-0378">Hydrolase</keyword>
<protein>
    <recommendedName>
        <fullName evidence="5">Sulfatase N-terminal domain-containing protein</fullName>
    </recommendedName>
</protein>
<dbReference type="SUPFAM" id="SSF53649">
    <property type="entry name" value="Alkaline phosphatase-like"/>
    <property type="match status" value="1"/>
</dbReference>
<dbReference type="PROSITE" id="PS00523">
    <property type="entry name" value="SULFATASE_1"/>
    <property type="match status" value="1"/>
</dbReference>
<keyword evidence="2" id="KW-0479">Metal-binding</keyword>
<dbReference type="PANTHER" id="PTHR42693:SF53">
    <property type="entry name" value="ENDO-4-O-SULFATASE"/>
    <property type="match status" value="1"/>
</dbReference>
<evidence type="ECO:0000256" key="3">
    <source>
        <dbReference type="ARBA" id="ARBA00022801"/>
    </source>
</evidence>
<dbReference type="PROSITE" id="PS51257">
    <property type="entry name" value="PROKAR_LIPOPROTEIN"/>
    <property type="match status" value="1"/>
</dbReference>
<evidence type="ECO:0000256" key="1">
    <source>
        <dbReference type="ARBA" id="ARBA00008779"/>
    </source>
</evidence>
<comment type="similarity">
    <text evidence="1">Belongs to the sulfatase family.</text>
</comment>